<sequence>MKYKSFCKRCKKIRRINQRGECIFCSFVRANDGTITLKQNDLEKIEEYKLAG</sequence>
<dbReference type="AlphaFoldDB" id="A0A0F9M9F4"/>
<proteinExistence type="predicted"/>
<gene>
    <name evidence="1" type="ORF">LCGC14_1118840</name>
</gene>
<evidence type="ECO:0000313" key="1">
    <source>
        <dbReference type="EMBL" id="KKN02329.1"/>
    </source>
</evidence>
<accession>A0A0F9M9F4</accession>
<protein>
    <submittedName>
        <fullName evidence="1">Uncharacterized protein</fullName>
    </submittedName>
</protein>
<comment type="caution">
    <text evidence="1">The sequence shown here is derived from an EMBL/GenBank/DDBJ whole genome shotgun (WGS) entry which is preliminary data.</text>
</comment>
<dbReference type="EMBL" id="LAZR01005161">
    <property type="protein sequence ID" value="KKN02329.1"/>
    <property type="molecule type" value="Genomic_DNA"/>
</dbReference>
<name>A0A0F9M9F4_9ZZZZ</name>
<organism evidence="1">
    <name type="scientific">marine sediment metagenome</name>
    <dbReference type="NCBI Taxonomy" id="412755"/>
    <lineage>
        <taxon>unclassified sequences</taxon>
        <taxon>metagenomes</taxon>
        <taxon>ecological metagenomes</taxon>
    </lineage>
</organism>
<reference evidence="1" key="1">
    <citation type="journal article" date="2015" name="Nature">
        <title>Complex archaea that bridge the gap between prokaryotes and eukaryotes.</title>
        <authorList>
            <person name="Spang A."/>
            <person name="Saw J.H."/>
            <person name="Jorgensen S.L."/>
            <person name="Zaremba-Niedzwiedzka K."/>
            <person name="Martijn J."/>
            <person name="Lind A.E."/>
            <person name="van Eijk R."/>
            <person name="Schleper C."/>
            <person name="Guy L."/>
            <person name="Ettema T.J."/>
        </authorList>
    </citation>
    <scope>NUCLEOTIDE SEQUENCE</scope>
</reference>